<dbReference type="EMBL" id="MU404350">
    <property type="protein sequence ID" value="KAI1617597.1"/>
    <property type="molecule type" value="Genomic_DNA"/>
</dbReference>
<evidence type="ECO:0000256" key="3">
    <source>
        <dbReference type="ARBA" id="ARBA00023242"/>
    </source>
</evidence>
<dbReference type="GO" id="GO:0000428">
    <property type="term" value="C:DNA-directed RNA polymerase complex"/>
    <property type="evidence" value="ECO:0007669"/>
    <property type="project" value="UniProtKB-KW"/>
</dbReference>
<comment type="subcellular location">
    <subcellularLocation>
        <location evidence="1">Nucleus</location>
    </subcellularLocation>
</comment>
<reference evidence="5" key="1">
    <citation type="journal article" date="2022" name="bioRxiv">
        <title>Deciphering the potential niche of two novel black yeast fungi from a biological soil crust based on their genomes, phenotypes, and melanin regulation.</title>
        <authorList>
            <consortium name="DOE Joint Genome Institute"/>
            <person name="Carr E.C."/>
            <person name="Barton Q."/>
            <person name="Grambo S."/>
            <person name="Sullivan M."/>
            <person name="Renfro C.M."/>
            <person name="Kuo A."/>
            <person name="Pangilinan J."/>
            <person name="Lipzen A."/>
            <person name="Keymanesh K."/>
            <person name="Savage E."/>
            <person name="Barry K."/>
            <person name="Grigoriev I.V."/>
            <person name="Riekhof W.R."/>
            <person name="Harris S.S."/>
        </authorList>
    </citation>
    <scope>NUCLEOTIDE SEQUENCE</scope>
    <source>
        <strain evidence="5">JF 03-4F</strain>
    </source>
</reference>
<dbReference type="InterPro" id="IPR024661">
    <property type="entry name" value="RNA_pol_III_Rpc31"/>
</dbReference>
<evidence type="ECO:0000313" key="6">
    <source>
        <dbReference type="Proteomes" id="UP001203852"/>
    </source>
</evidence>
<keyword evidence="3" id="KW-0539">Nucleus</keyword>
<evidence type="ECO:0000313" key="5">
    <source>
        <dbReference type="EMBL" id="KAI1617597.1"/>
    </source>
</evidence>
<name>A0AAN6E5K3_9EURO</name>
<feature type="compositionally biased region" description="Acidic residues" evidence="4">
    <location>
        <begin position="257"/>
        <end position="311"/>
    </location>
</feature>
<feature type="region of interest" description="Disordered" evidence="4">
    <location>
        <begin position="1"/>
        <end position="45"/>
    </location>
</feature>
<proteinExistence type="inferred from homology"/>
<comment type="similarity">
    <text evidence="2">Belongs to the eukaryotic RPC7 RNA polymerase subunit family.</text>
</comment>
<feature type="compositionally biased region" description="Basic and acidic residues" evidence="4">
    <location>
        <begin position="216"/>
        <end position="232"/>
    </location>
</feature>
<dbReference type="Proteomes" id="UP001203852">
    <property type="component" value="Unassembled WGS sequence"/>
</dbReference>
<dbReference type="GO" id="GO:0006383">
    <property type="term" value="P:transcription by RNA polymerase III"/>
    <property type="evidence" value="ECO:0007669"/>
    <property type="project" value="InterPro"/>
</dbReference>
<sequence length="334" mass="37346">MARGGRRGGGKRGPDLAWDDEESLATPPVSNKPQETFPPIDLTVPRPISSHGRAAATCYLNMRKRVRNGPYYAVLDHSSIADAKTGKVLKRAGFDPFNDQEKYTAKYLQKKRTVPDLSGRDYSKDNALKYFPYELWPLLDPKRKSSLWKSADIQIDAETNAPRKSLKRKREIVVDDADEEDAEARADDEGNDTDGSDPLLSGTRRSRNSTKSAKRRREDPTTKRVREKRGLDAEDEYSDDEEIRPPSRTKKDKNAGSDDEDDDDDENPDENNENDNPDNTGDEDDEEGSGQDEPEDSEFEESDDGAGDDYNAENYFDTGEGDDDGGGDDEGATY</sequence>
<gene>
    <name evidence="5" type="ORF">EDD36DRAFT_6652</name>
</gene>
<keyword evidence="6" id="KW-1185">Reference proteome</keyword>
<keyword evidence="5" id="KW-0804">Transcription</keyword>
<feature type="compositionally biased region" description="Basic residues" evidence="4">
    <location>
        <begin position="1"/>
        <end position="10"/>
    </location>
</feature>
<comment type="caution">
    <text evidence="5">The sequence shown here is derived from an EMBL/GenBank/DDBJ whole genome shotgun (WGS) entry which is preliminary data.</text>
</comment>
<feature type="region of interest" description="Disordered" evidence="4">
    <location>
        <begin position="163"/>
        <end position="334"/>
    </location>
</feature>
<dbReference type="AlphaFoldDB" id="A0AAN6E5K3"/>
<evidence type="ECO:0000256" key="2">
    <source>
        <dbReference type="ARBA" id="ARBA00008352"/>
    </source>
</evidence>
<feature type="compositionally biased region" description="Basic residues" evidence="4">
    <location>
        <begin position="204"/>
        <end position="215"/>
    </location>
</feature>
<feature type="compositionally biased region" description="Acidic residues" evidence="4">
    <location>
        <begin position="233"/>
        <end position="242"/>
    </location>
</feature>
<organism evidence="5 6">
    <name type="scientific">Exophiala viscosa</name>
    <dbReference type="NCBI Taxonomy" id="2486360"/>
    <lineage>
        <taxon>Eukaryota</taxon>
        <taxon>Fungi</taxon>
        <taxon>Dikarya</taxon>
        <taxon>Ascomycota</taxon>
        <taxon>Pezizomycotina</taxon>
        <taxon>Eurotiomycetes</taxon>
        <taxon>Chaetothyriomycetidae</taxon>
        <taxon>Chaetothyriales</taxon>
        <taxon>Herpotrichiellaceae</taxon>
        <taxon>Exophiala</taxon>
    </lineage>
</organism>
<dbReference type="PIRSF" id="PIRSF000777">
    <property type="entry name" value="RNA_polIII_C31"/>
    <property type="match status" value="1"/>
</dbReference>
<dbReference type="GO" id="GO:0005634">
    <property type="term" value="C:nucleus"/>
    <property type="evidence" value="ECO:0007669"/>
    <property type="project" value="UniProtKB-SubCell"/>
</dbReference>
<evidence type="ECO:0000256" key="4">
    <source>
        <dbReference type="SAM" id="MobiDB-lite"/>
    </source>
</evidence>
<dbReference type="Pfam" id="PF11705">
    <property type="entry name" value="RNA_pol_3_Rpc31"/>
    <property type="match status" value="1"/>
</dbReference>
<evidence type="ECO:0000256" key="1">
    <source>
        <dbReference type="ARBA" id="ARBA00004123"/>
    </source>
</evidence>
<feature type="compositionally biased region" description="Acidic residues" evidence="4">
    <location>
        <begin position="319"/>
        <end position="334"/>
    </location>
</feature>
<protein>
    <submittedName>
        <fullName evidence="5">DNA-directed RNA polymerase III subunit C31</fullName>
    </submittedName>
</protein>
<accession>A0AAN6E5K3</accession>
<keyword evidence="5" id="KW-0240">DNA-directed RNA polymerase</keyword>